<organism evidence="4">
    <name type="scientific">Mycoplasmopsis californica HAZ160_1</name>
    <dbReference type="NCBI Taxonomy" id="1397850"/>
    <lineage>
        <taxon>Bacteria</taxon>
        <taxon>Bacillati</taxon>
        <taxon>Mycoplasmatota</taxon>
        <taxon>Mycoplasmoidales</taxon>
        <taxon>Metamycoplasmataceae</taxon>
        <taxon>Mycoplasmopsis</taxon>
    </lineage>
</organism>
<evidence type="ECO:0000256" key="1">
    <source>
        <dbReference type="ARBA" id="ARBA00022741"/>
    </source>
</evidence>
<sequence>MVLKELKDEYNLVNIKDLKFKYNKKSKNYDLIIPELRIKEGQIVSLLGPSGSGKTTLLNILLGYLKPESGKITIKNSPKIHEITYIMQENSIYENVSVFNNIFLSARNNRKWIDSSRIRYFDSFFEEYINFNLLEKYMQYASVLYCENNNFLKKKWRYFKFWWQILFAKNLPSKFKILKDLKLKNLFKTELQEVAKKLGIDHLIHKNVNELSGGQKQRVAFAKGIIKKTNLVLMDEPFSALDAKIKESTIDWLLKIKKEFNLSIIIVTHDQEDAMKISDQIILLDKGQVQQFSTGGEMYENPNNLFVAKFIGSPEINFIEKNDKKSFYIRQNKVQVKQVNNGKYKVVGKKDFGDRVHYQIEINPENIWTVILKDESIAVGKRVNIKYLKSDVLVFDKNGERLYE</sequence>
<protein>
    <submittedName>
        <fullName evidence="4">ABC transporter ATP-binding protein</fullName>
    </submittedName>
</protein>
<accession>A0AAT9F8W6</accession>
<dbReference type="EMBL" id="AP013353">
    <property type="protein sequence ID" value="BAP01314.1"/>
    <property type="molecule type" value="Genomic_DNA"/>
</dbReference>
<feature type="domain" description="ABC transporter" evidence="3">
    <location>
        <begin position="13"/>
        <end position="311"/>
    </location>
</feature>
<dbReference type="InterPro" id="IPR047641">
    <property type="entry name" value="ABC_transpr_MalK/UgpC-like"/>
</dbReference>
<dbReference type="AlphaFoldDB" id="A0AAT9F8W6"/>
<dbReference type="Gene3D" id="2.40.50.100">
    <property type="match status" value="1"/>
</dbReference>
<dbReference type="PROSITE" id="PS00211">
    <property type="entry name" value="ABC_TRANSPORTER_1"/>
    <property type="match status" value="1"/>
</dbReference>
<dbReference type="PANTHER" id="PTHR43875">
    <property type="entry name" value="MALTODEXTRIN IMPORT ATP-BINDING PROTEIN MSMX"/>
    <property type="match status" value="1"/>
</dbReference>
<dbReference type="InterPro" id="IPR003593">
    <property type="entry name" value="AAA+_ATPase"/>
</dbReference>
<dbReference type="GO" id="GO:0055052">
    <property type="term" value="C:ATP-binding cassette (ABC) transporter complex, substrate-binding subunit-containing"/>
    <property type="evidence" value="ECO:0007669"/>
    <property type="project" value="TreeGrafter"/>
</dbReference>
<dbReference type="Pfam" id="PF00005">
    <property type="entry name" value="ABC_tran"/>
    <property type="match status" value="1"/>
</dbReference>
<evidence type="ECO:0000256" key="2">
    <source>
        <dbReference type="ARBA" id="ARBA00022840"/>
    </source>
</evidence>
<keyword evidence="1" id="KW-0547">Nucleotide-binding</keyword>
<keyword evidence="2 4" id="KW-0067">ATP-binding</keyword>
<dbReference type="PANTHER" id="PTHR43875:SF1">
    <property type="entry name" value="OSMOPROTECTIVE COMPOUNDS UPTAKE ATP-BINDING PROTEIN GGTA"/>
    <property type="match status" value="1"/>
</dbReference>
<dbReference type="InterPro" id="IPR017871">
    <property type="entry name" value="ABC_transporter-like_CS"/>
</dbReference>
<gene>
    <name evidence="4" type="primary">salX</name>
    <name evidence="4" type="ORF">MCAL160_0995</name>
</gene>
<dbReference type="GO" id="GO:0005524">
    <property type="term" value="F:ATP binding"/>
    <property type="evidence" value="ECO:0007669"/>
    <property type="project" value="UniProtKB-KW"/>
</dbReference>
<dbReference type="GO" id="GO:0016887">
    <property type="term" value="F:ATP hydrolysis activity"/>
    <property type="evidence" value="ECO:0007669"/>
    <property type="project" value="InterPro"/>
</dbReference>
<reference evidence="4" key="1">
    <citation type="journal article" date="2014" name="Appl. Environ. Microbiol.">
        <title>Molecular Epidemiology of Cases of Mycoplasma californicum Infection in Japan.</title>
        <authorList>
            <person name="Hata E."/>
            <person name="Suzuki K."/>
            <person name="Hanyu H."/>
            <person name="Itoh M."/>
            <person name="Higuchi H."/>
            <person name="Kobayashi H."/>
        </authorList>
    </citation>
    <scope>NUCLEOTIDE SEQUENCE</scope>
    <source>
        <strain evidence="4">HAZ160_1</strain>
    </source>
</reference>
<dbReference type="SMART" id="SM00382">
    <property type="entry name" value="AAA"/>
    <property type="match status" value="1"/>
</dbReference>
<reference evidence="4" key="2">
    <citation type="journal article" date="2014" name="Genome Announc.">
        <title>Complete Genome Sequence of Mycoplasma californicum Strain HAZ160_1 from Bovine Mastitic Milk in Japan.</title>
        <authorList>
            <person name="Hata E."/>
            <person name="Murakami K."/>
        </authorList>
    </citation>
    <scope>NUCLEOTIDE SEQUENCE</scope>
    <source>
        <strain evidence="4">HAZ160_1</strain>
    </source>
</reference>
<reference evidence="4" key="4">
    <citation type="submission" date="2024-06" db="EMBL/GenBank/DDBJ databases">
        <authorList>
            <consortium name="Mycoplasma californicum genome sequencing consortium"/>
            <person name="Hata E."/>
            <person name="Tanaka K."/>
            <person name="Tamamura Y."/>
        </authorList>
    </citation>
    <scope>NUCLEOTIDE SEQUENCE</scope>
    <source>
        <strain evidence="4">HAZ160_1</strain>
    </source>
</reference>
<dbReference type="InterPro" id="IPR027417">
    <property type="entry name" value="P-loop_NTPase"/>
</dbReference>
<dbReference type="SUPFAM" id="SSF52540">
    <property type="entry name" value="P-loop containing nucleoside triphosphate hydrolases"/>
    <property type="match status" value="1"/>
</dbReference>
<evidence type="ECO:0000259" key="3">
    <source>
        <dbReference type="PROSITE" id="PS50893"/>
    </source>
</evidence>
<dbReference type="InterPro" id="IPR003439">
    <property type="entry name" value="ABC_transporter-like_ATP-bd"/>
</dbReference>
<dbReference type="RefSeq" id="WP_041103368.1">
    <property type="nucleotide sequence ID" value="NZ_AP013353.1"/>
</dbReference>
<dbReference type="PROSITE" id="PS50893">
    <property type="entry name" value="ABC_TRANSPORTER_2"/>
    <property type="match status" value="1"/>
</dbReference>
<evidence type="ECO:0000313" key="4">
    <source>
        <dbReference type="EMBL" id="BAP01314.1"/>
    </source>
</evidence>
<dbReference type="Gene3D" id="3.40.50.300">
    <property type="entry name" value="P-loop containing nucleotide triphosphate hydrolases"/>
    <property type="match status" value="1"/>
</dbReference>
<reference evidence="4" key="3">
    <citation type="journal article" date="2019" name="Vet. Microbiol.">
        <title>Mutations associated with change of susceptibility to lincosamides and/or macrolides in field and laboratory-derived Mycoplasma californicum strains in Japan, and development of a rapid detection method for these mutations.</title>
        <authorList>
            <person name="Hata E."/>
            <person name="Nagai K."/>
            <person name="Murakami K."/>
        </authorList>
    </citation>
    <scope>NUCLEOTIDE SEQUENCE</scope>
    <source>
        <strain evidence="4">HAZ160_1</strain>
    </source>
</reference>
<proteinExistence type="predicted"/>
<name>A0AAT9F8W6_9BACT</name>
<dbReference type="KEGG" id="mcm:MCAL160_0995"/>